<dbReference type="Proteomes" id="UP000501374">
    <property type="component" value="Chromosome"/>
</dbReference>
<name>A0A6H0TJV9_BACTU</name>
<dbReference type="EMBL" id="CP035727">
    <property type="protein sequence ID" value="QIW21212.1"/>
    <property type="molecule type" value="Genomic_DNA"/>
</dbReference>
<accession>A0A6H0TJV9</accession>
<proteinExistence type="predicted"/>
<gene>
    <name evidence="1" type="ORF">EVG22_23515</name>
</gene>
<evidence type="ECO:0000313" key="2">
    <source>
        <dbReference type="Proteomes" id="UP000501374"/>
    </source>
</evidence>
<dbReference type="AlphaFoldDB" id="A0A6H0TJV9"/>
<protein>
    <submittedName>
        <fullName evidence="1">Uncharacterized protein</fullName>
    </submittedName>
</protein>
<reference evidence="2" key="1">
    <citation type="submission" date="2019-02" db="EMBL/GenBank/DDBJ databases">
        <title>Structural and Functional analysis of Lanthipeptide from Bacillus thuringiensis serovar andalousiensis B23193.</title>
        <authorList>
            <person name="Andreeva J.V."/>
            <person name="Grigoreva A."/>
        </authorList>
    </citation>
    <scope>NUCLEOTIDE SEQUENCE [LARGE SCALE GENOMIC DNA]</scope>
    <source>
        <strain evidence="2">B23193</strain>
    </source>
</reference>
<sequence>MRKEKLISRLINLECYRTKDRQLWELDELELTVLLAVTIIKQLKGIGIMKLEIKCSCGMNVSASLNEVELENEHTSKMVLPIIATEDNGIDGILVNTEEKAILVKCTNCDKSVSFLLEPELIAEDAAAEPVDLEWSQWLEVPSTEKSKEEK</sequence>
<organism evidence="1 2">
    <name type="scientific">Bacillus thuringiensis serovar andalousiensis</name>
    <dbReference type="NCBI Taxonomy" id="257985"/>
    <lineage>
        <taxon>Bacteria</taxon>
        <taxon>Bacillati</taxon>
        <taxon>Bacillota</taxon>
        <taxon>Bacilli</taxon>
        <taxon>Bacillales</taxon>
        <taxon>Bacillaceae</taxon>
        <taxon>Bacillus</taxon>
        <taxon>Bacillus cereus group</taxon>
    </lineage>
</organism>
<evidence type="ECO:0000313" key="1">
    <source>
        <dbReference type="EMBL" id="QIW21212.1"/>
    </source>
</evidence>